<evidence type="ECO:0000313" key="8">
    <source>
        <dbReference type="Proteomes" id="UP000663832"/>
    </source>
</evidence>
<evidence type="ECO:0000256" key="5">
    <source>
        <dbReference type="SAM" id="Phobius"/>
    </source>
</evidence>
<dbReference type="Pfam" id="PF01436">
    <property type="entry name" value="NHL"/>
    <property type="match status" value="2"/>
</dbReference>
<proteinExistence type="predicted"/>
<evidence type="ECO:0000313" key="7">
    <source>
        <dbReference type="EMBL" id="CAF0794921.1"/>
    </source>
</evidence>
<dbReference type="InterPro" id="IPR001258">
    <property type="entry name" value="NHL_repeat"/>
</dbReference>
<accession>A0A813SD71</accession>
<dbReference type="PANTHER" id="PTHR10680">
    <property type="entry name" value="PEPTIDYL-GLYCINE ALPHA-AMIDATING MONOOXYGENASE"/>
    <property type="match status" value="1"/>
</dbReference>
<organism evidence="7 9">
    <name type="scientific">Adineta steineri</name>
    <dbReference type="NCBI Taxonomy" id="433720"/>
    <lineage>
        <taxon>Eukaryota</taxon>
        <taxon>Metazoa</taxon>
        <taxon>Spiralia</taxon>
        <taxon>Gnathifera</taxon>
        <taxon>Rotifera</taxon>
        <taxon>Eurotatoria</taxon>
        <taxon>Bdelloidea</taxon>
        <taxon>Adinetida</taxon>
        <taxon>Adinetidae</taxon>
        <taxon>Adineta</taxon>
    </lineage>
</organism>
<gene>
    <name evidence="7" type="ORF">BJG266_LOCUS4881</name>
    <name evidence="6" type="ORF">QVE165_LOCUS1975</name>
</gene>
<evidence type="ECO:0000313" key="6">
    <source>
        <dbReference type="EMBL" id="CAF0759553.1"/>
    </source>
</evidence>
<comment type="caution">
    <text evidence="7">The sequence shown here is derived from an EMBL/GenBank/DDBJ whole genome shotgun (WGS) entry which is preliminary data.</text>
</comment>
<dbReference type="SUPFAM" id="SSF63829">
    <property type="entry name" value="Calcium-dependent phosphotriesterase"/>
    <property type="match status" value="1"/>
</dbReference>
<dbReference type="PROSITE" id="PS51125">
    <property type="entry name" value="NHL"/>
    <property type="match status" value="1"/>
</dbReference>
<evidence type="ECO:0000256" key="4">
    <source>
        <dbReference type="PROSITE-ProRule" id="PRU00504"/>
    </source>
</evidence>
<dbReference type="Proteomes" id="UP000663877">
    <property type="component" value="Unassembled WGS sequence"/>
</dbReference>
<keyword evidence="5" id="KW-0812">Transmembrane</keyword>
<dbReference type="Proteomes" id="UP000663832">
    <property type="component" value="Unassembled WGS sequence"/>
</dbReference>
<feature type="repeat" description="NHL" evidence="4">
    <location>
        <begin position="307"/>
        <end position="337"/>
    </location>
</feature>
<dbReference type="InterPro" id="IPR011042">
    <property type="entry name" value="6-blade_b-propeller_TolB-like"/>
</dbReference>
<evidence type="ECO:0008006" key="10">
    <source>
        <dbReference type="Google" id="ProtNLM"/>
    </source>
</evidence>
<dbReference type="Gene3D" id="2.120.10.30">
    <property type="entry name" value="TolB, C-terminal domain"/>
    <property type="match status" value="2"/>
</dbReference>
<keyword evidence="1" id="KW-0732">Signal</keyword>
<feature type="transmembrane region" description="Helical" evidence="5">
    <location>
        <begin position="43"/>
        <end position="63"/>
    </location>
</feature>
<evidence type="ECO:0000313" key="9">
    <source>
        <dbReference type="Proteomes" id="UP000663877"/>
    </source>
</evidence>
<dbReference type="OrthoDB" id="27136at2759"/>
<protein>
    <recommendedName>
        <fullName evidence="10">NHL repeat containing protein-like protein</fullName>
    </recommendedName>
</protein>
<sequence>MATLEDISNIEIDNKPPAPVQNINKPSVNRWNISCEHFRYKRCILVLICIILITIIITVPTVLVHKRRRTTTSTTTTTATAITATATGATIRTTTEVPLYFTNTTKWKQNGITIFSQDDYDEFRFDLNPMYMDNNEAIYLGEISKHRVIKIKLNAMNFSIVADANDTDHLRAPTDIIVDKKTDSIIICDQGLRQIIRWSRKNVTHRDIMISEINCNGLAMDDKGSLYVSDWLKVNVSHWELGVNNKSFVVAGGNGNGNNFEQLNQPHFLFVDKDYSLYVVDKSNHRVMKWEKNATKGIVVAGGNRAGTNLTQLSSPSGIVVDHLGNIYVTDTNNHRVMRWIHGAREGSIVVGGNGTGNETNQLDSPSDLVFDKHGNLYVFDTVNQRIQKFCIESN</sequence>
<keyword evidence="5" id="KW-1133">Transmembrane helix</keyword>
<keyword evidence="8" id="KW-1185">Reference proteome</keyword>
<evidence type="ECO:0000256" key="1">
    <source>
        <dbReference type="ARBA" id="ARBA00022729"/>
    </source>
</evidence>
<dbReference type="AlphaFoldDB" id="A0A813SD71"/>
<dbReference type="CDD" id="cd05819">
    <property type="entry name" value="NHL"/>
    <property type="match status" value="1"/>
</dbReference>
<evidence type="ECO:0000256" key="2">
    <source>
        <dbReference type="ARBA" id="ARBA00022737"/>
    </source>
</evidence>
<reference evidence="7" key="1">
    <citation type="submission" date="2021-02" db="EMBL/GenBank/DDBJ databases">
        <authorList>
            <person name="Nowell W R."/>
        </authorList>
    </citation>
    <scope>NUCLEOTIDE SEQUENCE</scope>
</reference>
<dbReference type="EMBL" id="CAJNOI010000012">
    <property type="protein sequence ID" value="CAF0794921.1"/>
    <property type="molecule type" value="Genomic_DNA"/>
</dbReference>
<evidence type="ECO:0000256" key="3">
    <source>
        <dbReference type="ARBA" id="ARBA00023180"/>
    </source>
</evidence>
<keyword evidence="5" id="KW-0472">Membrane</keyword>
<keyword evidence="3" id="KW-0325">Glycoprotein</keyword>
<keyword evidence="2" id="KW-0677">Repeat</keyword>
<dbReference type="EMBL" id="CAJNOM010000006">
    <property type="protein sequence ID" value="CAF0759553.1"/>
    <property type="molecule type" value="Genomic_DNA"/>
</dbReference>
<dbReference type="PANTHER" id="PTHR10680:SF14">
    <property type="entry name" value="PEPTIDYL-GLYCINE ALPHA-AMIDATING MONOOXYGENASE"/>
    <property type="match status" value="1"/>
</dbReference>
<name>A0A813SD71_9BILA</name>